<evidence type="ECO:0000256" key="4">
    <source>
        <dbReference type="ARBA" id="ARBA00022737"/>
    </source>
</evidence>
<evidence type="ECO:0000256" key="3">
    <source>
        <dbReference type="ARBA" id="ARBA00022692"/>
    </source>
</evidence>
<protein>
    <recommendedName>
        <fullName evidence="11">Aquaporin</fullName>
    </recommendedName>
</protein>
<gene>
    <name evidence="9" type="ORF">EJB05_54777</name>
</gene>
<comment type="similarity">
    <text evidence="7">Belongs to the MIP/aquaporin (TC 1.A.8) family.</text>
</comment>
<feature type="transmembrane region" description="Helical" evidence="8">
    <location>
        <begin position="79"/>
        <end position="99"/>
    </location>
</feature>
<organism evidence="9 10">
    <name type="scientific">Eragrostis curvula</name>
    <name type="common">weeping love grass</name>
    <dbReference type="NCBI Taxonomy" id="38414"/>
    <lineage>
        <taxon>Eukaryota</taxon>
        <taxon>Viridiplantae</taxon>
        <taxon>Streptophyta</taxon>
        <taxon>Embryophyta</taxon>
        <taxon>Tracheophyta</taxon>
        <taxon>Spermatophyta</taxon>
        <taxon>Magnoliopsida</taxon>
        <taxon>Liliopsida</taxon>
        <taxon>Poales</taxon>
        <taxon>Poaceae</taxon>
        <taxon>PACMAD clade</taxon>
        <taxon>Chloridoideae</taxon>
        <taxon>Eragrostideae</taxon>
        <taxon>Eragrostidinae</taxon>
        <taxon>Eragrostis</taxon>
    </lineage>
</organism>
<dbReference type="Gene3D" id="1.20.1080.10">
    <property type="entry name" value="Glycerol uptake facilitator protein"/>
    <property type="match status" value="1"/>
</dbReference>
<evidence type="ECO:0008006" key="11">
    <source>
        <dbReference type="Google" id="ProtNLM"/>
    </source>
</evidence>
<dbReference type="GO" id="GO:0016020">
    <property type="term" value="C:membrane"/>
    <property type="evidence" value="ECO:0007669"/>
    <property type="project" value="UniProtKB-SubCell"/>
</dbReference>
<evidence type="ECO:0000313" key="9">
    <source>
        <dbReference type="EMBL" id="TVT99819.1"/>
    </source>
</evidence>
<dbReference type="Pfam" id="PF00230">
    <property type="entry name" value="MIP"/>
    <property type="match status" value="1"/>
</dbReference>
<evidence type="ECO:0000313" key="10">
    <source>
        <dbReference type="Proteomes" id="UP000324897"/>
    </source>
</evidence>
<evidence type="ECO:0000256" key="8">
    <source>
        <dbReference type="SAM" id="Phobius"/>
    </source>
</evidence>
<keyword evidence="2 7" id="KW-0813">Transport</keyword>
<evidence type="ECO:0000256" key="2">
    <source>
        <dbReference type="ARBA" id="ARBA00022448"/>
    </source>
</evidence>
<dbReference type="PANTHER" id="PTHR45724">
    <property type="entry name" value="AQUAPORIN NIP2-1"/>
    <property type="match status" value="1"/>
</dbReference>
<evidence type="ECO:0000256" key="5">
    <source>
        <dbReference type="ARBA" id="ARBA00022989"/>
    </source>
</evidence>
<keyword evidence="6 8" id="KW-0472">Membrane</keyword>
<dbReference type="GO" id="GO:0015267">
    <property type="term" value="F:channel activity"/>
    <property type="evidence" value="ECO:0007669"/>
    <property type="project" value="InterPro"/>
</dbReference>
<feature type="transmembrane region" description="Helical" evidence="8">
    <location>
        <begin position="197"/>
        <end position="215"/>
    </location>
</feature>
<dbReference type="Gramene" id="TVT99819">
    <property type="protein sequence ID" value="TVT99819"/>
    <property type="gene ID" value="EJB05_54777"/>
</dbReference>
<proteinExistence type="inferred from homology"/>
<comment type="subcellular location">
    <subcellularLocation>
        <location evidence="1">Membrane</location>
        <topology evidence="1">Multi-pass membrane protein</topology>
    </subcellularLocation>
</comment>
<dbReference type="AlphaFoldDB" id="A0A5J9SLE7"/>
<dbReference type="PROSITE" id="PS00221">
    <property type="entry name" value="MIP"/>
    <property type="match status" value="1"/>
</dbReference>
<name>A0A5J9SLE7_9POAL</name>
<keyword evidence="10" id="KW-1185">Reference proteome</keyword>
<accession>A0A5J9SLE7</accession>
<dbReference type="InterPro" id="IPR000425">
    <property type="entry name" value="MIP"/>
</dbReference>
<keyword evidence="5 8" id="KW-1133">Transmembrane helix</keyword>
<sequence>MEYSRSGAMDVSLNIPAPAASMETMSEERMAIMISPRRAALIKSLSNKIMPVGFQNETPRTQPDPSSARRVAFPLIKKVVAELLGTFLLVFTVLSALIMNETHGGALGLLGVASTAGLAQVVIVLSLAHVSGGHLNPSISVAMAVFGHLPAAHLVPYVAGQLLGSIGASFAAKALYDPVNNLASTITTVPTIGPTEAFFIEFITTFTFLFVVTALATDPKAVSHLVAVGVGAVVMMSALISGKSTGASMNPARTLGAAIATGTYTKIWVYMVAPPLGGIAGAGAYTLLK</sequence>
<reference evidence="9 10" key="1">
    <citation type="journal article" date="2019" name="Sci. Rep.">
        <title>A high-quality genome of Eragrostis curvula grass provides insights into Poaceae evolution and supports new strategies to enhance forage quality.</title>
        <authorList>
            <person name="Carballo J."/>
            <person name="Santos B.A.C.M."/>
            <person name="Zappacosta D."/>
            <person name="Garbus I."/>
            <person name="Selva J.P."/>
            <person name="Gallo C.A."/>
            <person name="Diaz A."/>
            <person name="Albertini E."/>
            <person name="Caccamo M."/>
            <person name="Echenique V."/>
        </authorList>
    </citation>
    <scope>NUCLEOTIDE SEQUENCE [LARGE SCALE GENOMIC DNA]</scope>
    <source>
        <strain evidence="10">cv. Victoria</strain>
        <tissue evidence="9">Leaf</tissue>
    </source>
</reference>
<dbReference type="PRINTS" id="PR00783">
    <property type="entry name" value="MINTRINSICP"/>
</dbReference>
<dbReference type="PANTHER" id="PTHR45724:SF35">
    <property type="entry name" value="AQUAPORIN NIP5-1-RELATED"/>
    <property type="match status" value="1"/>
</dbReference>
<dbReference type="InterPro" id="IPR023271">
    <property type="entry name" value="Aquaporin-like"/>
</dbReference>
<dbReference type="EMBL" id="RWGY01000675">
    <property type="protein sequence ID" value="TVT99819.1"/>
    <property type="molecule type" value="Genomic_DNA"/>
</dbReference>
<evidence type="ECO:0000256" key="6">
    <source>
        <dbReference type="ARBA" id="ARBA00023136"/>
    </source>
</evidence>
<dbReference type="OrthoDB" id="3222at2759"/>
<evidence type="ECO:0000256" key="1">
    <source>
        <dbReference type="ARBA" id="ARBA00004141"/>
    </source>
</evidence>
<comment type="caution">
    <text evidence="9">The sequence shown here is derived from an EMBL/GenBank/DDBJ whole genome shotgun (WGS) entry which is preliminary data.</text>
</comment>
<dbReference type="SUPFAM" id="SSF81338">
    <property type="entry name" value="Aquaporin-like"/>
    <property type="match status" value="1"/>
</dbReference>
<dbReference type="InterPro" id="IPR022357">
    <property type="entry name" value="MIP_CS"/>
</dbReference>
<evidence type="ECO:0000256" key="7">
    <source>
        <dbReference type="RuleBase" id="RU000477"/>
    </source>
</evidence>
<dbReference type="Proteomes" id="UP000324897">
    <property type="component" value="Unassembled WGS sequence"/>
</dbReference>
<dbReference type="InterPro" id="IPR034294">
    <property type="entry name" value="Aquaporin_transptr"/>
</dbReference>
<keyword evidence="4" id="KW-0677">Repeat</keyword>
<keyword evidence="3 7" id="KW-0812">Transmembrane</keyword>
<feature type="transmembrane region" description="Helical" evidence="8">
    <location>
        <begin position="105"/>
        <end position="127"/>
    </location>
</feature>
<feature type="transmembrane region" description="Helical" evidence="8">
    <location>
        <begin position="222"/>
        <end position="240"/>
    </location>
</feature>
<feature type="transmembrane region" description="Helical" evidence="8">
    <location>
        <begin position="267"/>
        <end position="288"/>
    </location>
</feature>